<sequence>MDFRRFRPNLLISLKEKIPFVEEKWFGRIIKIGNEVEIELKRHCKRCMIITVNPDNAERDSSLHKTIIKERKNNFGVYASVIKTGDIHVDDEVHLE</sequence>
<evidence type="ECO:0000259" key="1">
    <source>
        <dbReference type="PROSITE" id="PS51340"/>
    </source>
</evidence>
<organism evidence="2 3">
    <name type="scientific">Virgibacillus oceani</name>
    <dbReference type="NCBI Taxonomy" id="1479511"/>
    <lineage>
        <taxon>Bacteria</taxon>
        <taxon>Bacillati</taxon>
        <taxon>Bacillota</taxon>
        <taxon>Bacilli</taxon>
        <taxon>Bacillales</taxon>
        <taxon>Bacillaceae</taxon>
        <taxon>Virgibacillus</taxon>
    </lineage>
</organism>
<evidence type="ECO:0000313" key="3">
    <source>
        <dbReference type="Proteomes" id="UP000622860"/>
    </source>
</evidence>
<keyword evidence="3" id="KW-1185">Reference proteome</keyword>
<dbReference type="InterPro" id="IPR011037">
    <property type="entry name" value="Pyrv_Knase-like_insert_dom_sf"/>
</dbReference>
<protein>
    <recommendedName>
        <fullName evidence="1">MOSC domain-containing protein</fullName>
    </recommendedName>
</protein>
<evidence type="ECO:0000313" key="2">
    <source>
        <dbReference type="EMBL" id="GGG78931.1"/>
    </source>
</evidence>
<comment type="caution">
    <text evidence="2">The sequence shown here is derived from an EMBL/GenBank/DDBJ whole genome shotgun (WGS) entry which is preliminary data.</text>
</comment>
<dbReference type="GO" id="GO:0030151">
    <property type="term" value="F:molybdenum ion binding"/>
    <property type="evidence" value="ECO:0007669"/>
    <property type="project" value="InterPro"/>
</dbReference>
<proteinExistence type="predicted"/>
<dbReference type="AlphaFoldDB" id="A0A917HHP6"/>
<gene>
    <name evidence="2" type="ORF">GCM10011398_25310</name>
</gene>
<dbReference type="PROSITE" id="PS51340">
    <property type="entry name" value="MOSC"/>
    <property type="match status" value="1"/>
</dbReference>
<reference evidence="2" key="2">
    <citation type="submission" date="2020-09" db="EMBL/GenBank/DDBJ databases">
        <authorList>
            <person name="Sun Q."/>
            <person name="Zhou Y."/>
        </authorList>
    </citation>
    <scope>NUCLEOTIDE SEQUENCE</scope>
    <source>
        <strain evidence="2">CGMCC 1.12754</strain>
    </source>
</reference>
<dbReference type="Gene3D" id="2.40.33.20">
    <property type="entry name" value="PK beta-barrel domain-like"/>
    <property type="match status" value="1"/>
</dbReference>
<name>A0A917HHP6_9BACI</name>
<dbReference type="GO" id="GO:0030170">
    <property type="term" value="F:pyridoxal phosphate binding"/>
    <property type="evidence" value="ECO:0007669"/>
    <property type="project" value="InterPro"/>
</dbReference>
<dbReference type="Pfam" id="PF03473">
    <property type="entry name" value="MOSC"/>
    <property type="match status" value="1"/>
</dbReference>
<dbReference type="GO" id="GO:0003824">
    <property type="term" value="F:catalytic activity"/>
    <property type="evidence" value="ECO:0007669"/>
    <property type="project" value="InterPro"/>
</dbReference>
<dbReference type="InterPro" id="IPR005302">
    <property type="entry name" value="MoCF_Sase_C"/>
</dbReference>
<feature type="domain" description="MOSC" evidence="1">
    <location>
        <begin position="1"/>
        <end position="96"/>
    </location>
</feature>
<dbReference type="Proteomes" id="UP000622860">
    <property type="component" value="Unassembled WGS sequence"/>
</dbReference>
<dbReference type="SUPFAM" id="SSF50800">
    <property type="entry name" value="PK beta-barrel domain-like"/>
    <property type="match status" value="1"/>
</dbReference>
<dbReference type="EMBL" id="BMFR01000010">
    <property type="protein sequence ID" value="GGG78931.1"/>
    <property type="molecule type" value="Genomic_DNA"/>
</dbReference>
<reference evidence="2" key="1">
    <citation type="journal article" date="2014" name="Int. J. Syst. Evol. Microbiol.">
        <title>Complete genome sequence of Corynebacterium casei LMG S-19264T (=DSM 44701T), isolated from a smear-ripened cheese.</title>
        <authorList>
            <consortium name="US DOE Joint Genome Institute (JGI-PGF)"/>
            <person name="Walter F."/>
            <person name="Albersmeier A."/>
            <person name="Kalinowski J."/>
            <person name="Ruckert C."/>
        </authorList>
    </citation>
    <scope>NUCLEOTIDE SEQUENCE</scope>
    <source>
        <strain evidence="2">CGMCC 1.12754</strain>
    </source>
</reference>
<accession>A0A917HHP6</accession>